<dbReference type="InterPro" id="IPR003494">
    <property type="entry name" value="SHS2_FtsA"/>
</dbReference>
<dbReference type="InterPro" id="IPR005883">
    <property type="entry name" value="PilM"/>
</dbReference>
<sequence length="339" mass="36538">MNTTVGLDVGSHSIKLIELVREGDQAGIGAAGSMPTPAKAITSTVQADLQSIAVALKQLFKDTGTKSRTVNIALPESKVFTRVIEVPQLSPRELTSAIKWEAEQYIPLPLDQVNVDFTVLRDSKQTGNNKMEVLLVAAPKALIDKYLTIMEMAELTVVGAETEIIATSRAVGRSIPNVKTVMIVSLGAQTSDIAILQNGTLMFTRSVSAGGEALSRAIAQNLDFNLTQAEEYKRAYGLQKDKLEGKITTATKPIMDTIIGEIKRALAFYQEKYKEEHIETILLSGGTARLPGMVIYLAESLGVEVQLVNPWAGIAKDARFNVLNPGGPNFCVAVGLALR</sequence>
<dbReference type="PANTHER" id="PTHR32432">
    <property type="entry name" value="CELL DIVISION PROTEIN FTSA-RELATED"/>
    <property type="match status" value="1"/>
</dbReference>
<dbReference type="CDD" id="cd24049">
    <property type="entry name" value="ASKHA_NBD_PilM"/>
    <property type="match status" value="1"/>
</dbReference>
<organism evidence="2 3">
    <name type="scientific">Candidatus Gottesmanbacteria bacterium RIFCSPLOWO2_01_FULL_46_9</name>
    <dbReference type="NCBI Taxonomy" id="1798394"/>
    <lineage>
        <taxon>Bacteria</taxon>
        <taxon>Candidatus Gottesmaniibacteriota</taxon>
    </lineage>
</organism>
<dbReference type="InterPro" id="IPR043129">
    <property type="entry name" value="ATPase_NBD"/>
</dbReference>
<evidence type="ECO:0000313" key="2">
    <source>
        <dbReference type="EMBL" id="OGG30579.1"/>
    </source>
</evidence>
<dbReference type="Gene3D" id="3.30.1490.300">
    <property type="match status" value="1"/>
</dbReference>
<accession>A0A1F6B0Y3</accession>
<gene>
    <name evidence="2" type="ORF">A3A63_01900</name>
</gene>
<dbReference type="NCBIfam" id="TIGR01175">
    <property type="entry name" value="pilM"/>
    <property type="match status" value="1"/>
</dbReference>
<dbReference type="SMART" id="SM00842">
    <property type="entry name" value="FtsA"/>
    <property type="match status" value="1"/>
</dbReference>
<dbReference type="InterPro" id="IPR050696">
    <property type="entry name" value="FtsA/MreB"/>
</dbReference>
<dbReference type="AlphaFoldDB" id="A0A1F6B0Y3"/>
<reference evidence="2 3" key="1">
    <citation type="journal article" date="2016" name="Nat. Commun.">
        <title>Thousands of microbial genomes shed light on interconnected biogeochemical processes in an aquifer system.</title>
        <authorList>
            <person name="Anantharaman K."/>
            <person name="Brown C.T."/>
            <person name="Hug L.A."/>
            <person name="Sharon I."/>
            <person name="Castelle C.J."/>
            <person name="Probst A.J."/>
            <person name="Thomas B.C."/>
            <person name="Singh A."/>
            <person name="Wilkins M.J."/>
            <person name="Karaoz U."/>
            <person name="Brodie E.L."/>
            <person name="Williams K.H."/>
            <person name="Hubbard S.S."/>
            <person name="Banfield J.F."/>
        </authorList>
    </citation>
    <scope>NUCLEOTIDE SEQUENCE [LARGE SCALE GENOMIC DNA]</scope>
</reference>
<dbReference type="Gene3D" id="3.30.420.40">
    <property type="match status" value="2"/>
</dbReference>
<dbReference type="EMBL" id="MFJX01000030">
    <property type="protein sequence ID" value="OGG30579.1"/>
    <property type="molecule type" value="Genomic_DNA"/>
</dbReference>
<dbReference type="GO" id="GO:0051301">
    <property type="term" value="P:cell division"/>
    <property type="evidence" value="ECO:0007669"/>
    <property type="project" value="InterPro"/>
</dbReference>
<dbReference type="SUPFAM" id="SSF53067">
    <property type="entry name" value="Actin-like ATPase domain"/>
    <property type="match status" value="2"/>
</dbReference>
<evidence type="ECO:0000259" key="1">
    <source>
        <dbReference type="SMART" id="SM00842"/>
    </source>
</evidence>
<evidence type="ECO:0000313" key="3">
    <source>
        <dbReference type="Proteomes" id="UP000176450"/>
    </source>
</evidence>
<feature type="domain" description="SHS2" evidence="1">
    <location>
        <begin position="4"/>
        <end position="171"/>
    </location>
</feature>
<dbReference type="PIRSF" id="PIRSF019169">
    <property type="entry name" value="PilM"/>
    <property type="match status" value="1"/>
</dbReference>
<name>A0A1F6B0Y3_9BACT</name>
<comment type="caution">
    <text evidence="2">The sequence shown here is derived from an EMBL/GenBank/DDBJ whole genome shotgun (WGS) entry which is preliminary data.</text>
</comment>
<proteinExistence type="predicted"/>
<dbReference type="Pfam" id="PF11104">
    <property type="entry name" value="PilM_2"/>
    <property type="match status" value="1"/>
</dbReference>
<dbReference type="Proteomes" id="UP000176450">
    <property type="component" value="Unassembled WGS sequence"/>
</dbReference>
<protein>
    <recommendedName>
        <fullName evidence="1">SHS2 domain-containing protein</fullName>
    </recommendedName>
</protein>
<dbReference type="PANTHER" id="PTHR32432:SF3">
    <property type="entry name" value="ETHANOLAMINE UTILIZATION PROTEIN EUTJ"/>
    <property type="match status" value="1"/>
</dbReference>